<dbReference type="VEuPathDB" id="FungiDB:GMDG_03209"/>
<evidence type="ECO:0000256" key="1">
    <source>
        <dbReference type="SAM" id="SignalP"/>
    </source>
</evidence>
<evidence type="ECO:0000313" key="3">
    <source>
        <dbReference type="Proteomes" id="UP000011064"/>
    </source>
</evidence>
<sequence length="102" mass="12109">MTPRTSVCRWLLRMLTHMSLMCDPRAPVHVPDEYLAALPPDPVITALEQDARTKRRNIISQEFQDEYFCRRPTEDIERHNNGQHDEEYIEPVVEHQIPQRTQ</sequence>
<dbReference type="InParanoid" id="L8G5H4"/>
<feature type="chain" id="PRO_5003990020" evidence="1">
    <location>
        <begin position="22"/>
        <end position="102"/>
    </location>
</feature>
<keyword evidence="1" id="KW-0732">Signal</keyword>
<name>L8G5H4_PSED2</name>
<accession>L8G5H4</accession>
<dbReference type="STRING" id="658429.L8G5H4"/>
<dbReference type="EMBL" id="GL573218">
    <property type="protein sequence ID" value="ELR08510.1"/>
    <property type="molecule type" value="Genomic_DNA"/>
</dbReference>
<dbReference type="AlphaFoldDB" id="L8G5H4"/>
<reference evidence="3" key="1">
    <citation type="submission" date="2010-09" db="EMBL/GenBank/DDBJ databases">
        <title>The genome sequence of Geomyces destructans 20631-21.</title>
        <authorList>
            <consortium name="The Broad Institute Genome Sequencing Platform"/>
            <person name="Cuomo C.A."/>
            <person name="Blehert D.S."/>
            <person name="Lorch J.M."/>
            <person name="Young S.K."/>
            <person name="Zeng Q."/>
            <person name="Gargeya S."/>
            <person name="Fitzgerald M."/>
            <person name="Haas B."/>
            <person name="Abouelleil A."/>
            <person name="Alvarado L."/>
            <person name="Arachchi H.M."/>
            <person name="Berlin A."/>
            <person name="Brown A."/>
            <person name="Chapman S.B."/>
            <person name="Chen Z."/>
            <person name="Dunbar C."/>
            <person name="Freedman E."/>
            <person name="Gearin G."/>
            <person name="Gellesch M."/>
            <person name="Goldberg J."/>
            <person name="Griggs A."/>
            <person name="Gujja S."/>
            <person name="Heiman D."/>
            <person name="Howarth C."/>
            <person name="Larson L."/>
            <person name="Lui A."/>
            <person name="MacDonald P.J.P."/>
            <person name="Montmayeur A."/>
            <person name="Murphy C."/>
            <person name="Neiman D."/>
            <person name="Pearson M."/>
            <person name="Priest M."/>
            <person name="Roberts A."/>
            <person name="Saif S."/>
            <person name="Shea T."/>
            <person name="Shenoy N."/>
            <person name="Sisk P."/>
            <person name="Stolte C."/>
            <person name="Sykes S."/>
            <person name="Wortman J."/>
            <person name="Nusbaum C."/>
            <person name="Birren B."/>
        </authorList>
    </citation>
    <scope>NUCLEOTIDE SEQUENCE [LARGE SCALE GENOMIC DNA]</scope>
    <source>
        <strain evidence="3">ATCC MYA-4855 / 20631-21</strain>
    </source>
</reference>
<protein>
    <submittedName>
        <fullName evidence="2">Uncharacterized protein</fullName>
    </submittedName>
</protein>
<dbReference type="Proteomes" id="UP000011064">
    <property type="component" value="Unassembled WGS sequence"/>
</dbReference>
<evidence type="ECO:0000313" key="2">
    <source>
        <dbReference type="EMBL" id="ELR08510.1"/>
    </source>
</evidence>
<keyword evidence="3" id="KW-1185">Reference proteome</keyword>
<feature type="signal peptide" evidence="1">
    <location>
        <begin position="1"/>
        <end position="21"/>
    </location>
</feature>
<organism evidence="2 3">
    <name type="scientific">Pseudogymnoascus destructans (strain ATCC MYA-4855 / 20631-21)</name>
    <name type="common">Bat white-nose syndrome fungus</name>
    <name type="synonym">Geomyces destructans</name>
    <dbReference type="NCBI Taxonomy" id="658429"/>
    <lineage>
        <taxon>Eukaryota</taxon>
        <taxon>Fungi</taxon>
        <taxon>Dikarya</taxon>
        <taxon>Ascomycota</taxon>
        <taxon>Pezizomycotina</taxon>
        <taxon>Leotiomycetes</taxon>
        <taxon>Thelebolales</taxon>
        <taxon>Thelebolaceae</taxon>
        <taxon>Pseudogymnoascus</taxon>
    </lineage>
</organism>
<gene>
    <name evidence="2" type="ORF">GMDG_03209</name>
</gene>
<dbReference type="HOGENOM" id="CLU_2278664_0_0_1"/>
<proteinExistence type="predicted"/>